<dbReference type="PANTHER" id="PTHR42836:SF1">
    <property type="entry name" value="7-CARBOXY-7-DEAZAGUANINE SYNTHASE"/>
    <property type="match status" value="1"/>
</dbReference>
<dbReference type="Pfam" id="PF04055">
    <property type="entry name" value="Radical_SAM"/>
    <property type="match status" value="1"/>
</dbReference>
<feature type="binding site" evidence="8">
    <location>
        <begin position="135"/>
        <end position="137"/>
    </location>
    <ligand>
        <name>S-adenosyl-L-methionine</name>
        <dbReference type="ChEBI" id="CHEBI:59789"/>
    </ligand>
</feature>
<dbReference type="PIRSF" id="PIRSF000370">
    <property type="entry name" value="QueE"/>
    <property type="match status" value="1"/>
</dbReference>
<evidence type="ECO:0000313" key="11">
    <source>
        <dbReference type="EMBL" id="WJW67203.1"/>
    </source>
</evidence>
<dbReference type="GO" id="GO:0008616">
    <property type="term" value="P:tRNA queuosine(34) biosynthetic process"/>
    <property type="evidence" value="ECO:0007669"/>
    <property type="project" value="UniProtKB-UniRule"/>
</dbReference>
<feature type="binding site" evidence="8">
    <location>
        <position position="222"/>
    </location>
    <ligand>
        <name>substrate</name>
    </ligand>
</feature>
<dbReference type="NCBIfam" id="TIGR04322">
    <property type="entry name" value="rSAM_QueE_Ecoli"/>
    <property type="match status" value="1"/>
</dbReference>
<feature type="binding site" evidence="8">
    <location>
        <position position="90"/>
    </location>
    <ligand>
        <name>substrate</name>
    </ligand>
</feature>
<evidence type="ECO:0000256" key="8">
    <source>
        <dbReference type="HAMAP-Rule" id="MF_00917"/>
    </source>
</evidence>
<feature type="binding site" evidence="8">
    <location>
        <begin position="12"/>
        <end position="14"/>
    </location>
    <ligand>
        <name>substrate</name>
    </ligand>
</feature>
<dbReference type="GO" id="GO:0000287">
    <property type="term" value="F:magnesium ion binding"/>
    <property type="evidence" value="ECO:0007669"/>
    <property type="project" value="UniProtKB-UniRule"/>
</dbReference>
<evidence type="ECO:0000256" key="7">
    <source>
        <dbReference type="ARBA" id="ARBA00023239"/>
    </source>
</evidence>
<dbReference type="InterPro" id="IPR007197">
    <property type="entry name" value="rSAM"/>
</dbReference>
<protein>
    <recommendedName>
        <fullName evidence="8">7-carboxy-7-deazaguanine synthase</fullName>
        <shortName evidence="8">CDG synthase</shortName>
        <ecNumber evidence="8">4.3.99.3</ecNumber>
    </recommendedName>
    <alternativeName>
        <fullName evidence="8">Queuosine biosynthesis protein QueE</fullName>
    </alternativeName>
</protein>
<evidence type="ECO:0000313" key="13">
    <source>
        <dbReference type="Proteomes" id="UP001431572"/>
    </source>
</evidence>
<dbReference type="PANTHER" id="PTHR42836">
    <property type="entry name" value="7-CARBOXY-7-DEAZAGUANINE SYNTHASE"/>
    <property type="match status" value="1"/>
</dbReference>
<evidence type="ECO:0000313" key="12">
    <source>
        <dbReference type="Proteomes" id="UP000521676"/>
    </source>
</evidence>
<comment type="function">
    <text evidence="8">Catalyzes the complex heterocyclic radical-mediated conversion of 6-carboxy-5,6,7,8-tetrahydropterin (CPH4) to 7-carboxy-7-deazaguanine (CDG), a step common to the biosynthetic pathways of all 7-deazapurine-containing compounds.</text>
</comment>
<feature type="binding site" evidence="8">
    <location>
        <position position="27"/>
    </location>
    <ligand>
        <name>substrate</name>
    </ligand>
</feature>
<accession>A0A8T7M0A0</accession>
<dbReference type="HAMAP" id="MF_00917">
    <property type="entry name" value="QueE"/>
    <property type="match status" value="1"/>
</dbReference>
<dbReference type="EC" id="4.3.99.3" evidence="8"/>
<comment type="caution">
    <text evidence="8">Lacks conserved residue(s) required for the propagation of feature annotation.</text>
</comment>
<comment type="similarity">
    <text evidence="8">Belongs to the radical SAM superfamily. 7-carboxy-7-deazaguanine synthase family.</text>
</comment>
<dbReference type="EMBL" id="CP128399">
    <property type="protein sequence ID" value="WJW67203.1"/>
    <property type="molecule type" value="Genomic_DNA"/>
</dbReference>
<proteinExistence type="inferred from homology"/>
<comment type="pathway">
    <text evidence="8">Purine metabolism; 7-cyano-7-deazaguanine biosynthesis.</text>
</comment>
<evidence type="ECO:0000256" key="6">
    <source>
        <dbReference type="ARBA" id="ARBA00023014"/>
    </source>
</evidence>
<keyword evidence="13" id="KW-1185">Reference proteome</keyword>
<reference evidence="11" key="2">
    <citation type="journal article" date="2024" name="Nature">
        <title>Anoxygenic phototroph of the Chloroflexota uses a type I reaction centre.</title>
        <authorList>
            <person name="Tsuji J.M."/>
            <person name="Shaw N.A."/>
            <person name="Nagashima S."/>
            <person name="Venkiteswaran J.J."/>
            <person name="Schiff S.L."/>
            <person name="Watanabe T."/>
            <person name="Fukui M."/>
            <person name="Hanada S."/>
            <person name="Tank M."/>
            <person name="Neufeld J.D."/>
        </authorList>
    </citation>
    <scope>NUCLEOTIDE SEQUENCE</scope>
    <source>
        <strain evidence="11">L227-S17</strain>
    </source>
</reference>
<keyword evidence="6 8" id="KW-0411">Iron-sulfur</keyword>
<feature type="domain" description="Radical SAM core" evidence="9">
    <location>
        <begin position="18"/>
        <end position="222"/>
    </location>
</feature>
<comment type="catalytic activity">
    <reaction evidence="8">
        <text>6-carboxy-5,6,7,8-tetrahydropterin + H(+) = 7-carboxy-7-carbaguanine + NH4(+)</text>
        <dbReference type="Rhea" id="RHEA:27974"/>
        <dbReference type="ChEBI" id="CHEBI:15378"/>
        <dbReference type="ChEBI" id="CHEBI:28938"/>
        <dbReference type="ChEBI" id="CHEBI:61032"/>
        <dbReference type="ChEBI" id="CHEBI:61036"/>
        <dbReference type="EC" id="4.3.99.3"/>
    </reaction>
</comment>
<dbReference type="InterPro" id="IPR027609">
    <property type="entry name" value="rSAM_QueE_proteobac"/>
</dbReference>
<comment type="cofactor">
    <cofactor evidence="8">
        <name>S-adenosyl-L-methionine</name>
        <dbReference type="ChEBI" id="CHEBI:59789"/>
    </cofactor>
    <text evidence="8">Binds 1 S-adenosyl-L-methionine per subunit.</text>
</comment>
<feature type="binding site" evidence="8">
    <location>
        <position position="38"/>
    </location>
    <ligand>
        <name>[4Fe-4S] cluster</name>
        <dbReference type="ChEBI" id="CHEBI:49883"/>
        <note>4Fe-4S-S-AdoMet</note>
    </ligand>
</feature>
<dbReference type="InterPro" id="IPR013785">
    <property type="entry name" value="Aldolase_TIM"/>
</dbReference>
<dbReference type="EMBL" id="JACATZ010000001">
    <property type="protein sequence ID" value="NWJ45329.1"/>
    <property type="molecule type" value="Genomic_DNA"/>
</dbReference>
<organism evidence="10 12">
    <name type="scientific">Candidatus Chlorohelix allophototropha</name>
    <dbReference type="NCBI Taxonomy" id="3003348"/>
    <lineage>
        <taxon>Bacteria</taxon>
        <taxon>Bacillati</taxon>
        <taxon>Chloroflexota</taxon>
        <taxon>Chloroflexia</taxon>
        <taxon>Candidatus Chloroheliales</taxon>
        <taxon>Candidatus Chloroheliaceae</taxon>
        <taxon>Candidatus Chlorohelix</taxon>
    </lineage>
</organism>
<evidence type="ECO:0000256" key="1">
    <source>
        <dbReference type="ARBA" id="ARBA00022485"/>
    </source>
</evidence>
<dbReference type="Proteomes" id="UP001431572">
    <property type="component" value="Chromosome 1"/>
</dbReference>
<feature type="binding site" evidence="8">
    <location>
        <position position="35"/>
    </location>
    <ligand>
        <name>[4Fe-4S] cluster</name>
        <dbReference type="ChEBI" id="CHEBI:49883"/>
        <note>4Fe-4S-S-AdoMet</note>
    </ligand>
</feature>
<dbReference type="RefSeq" id="WP_341469102.1">
    <property type="nucleotide sequence ID" value="NZ_CP128399.1"/>
</dbReference>
<evidence type="ECO:0000256" key="2">
    <source>
        <dbReference type="ARBA" id="ARBA00022691"/>
    </source>
</evidence>
<keyword evidence="3 8" id="KW-0479">Metal-binding</keyword>
<keyword evidence="1 8" id="KW-0004">4Fe-4S</keyword>
<keyword evidence="5 8" id="KW-0408">Iron</keyword>
<dbReference type="GO" id="GO:0051539">
    <property type="term" value="F:4 iron, 4 sulfur cluster binding"/>
    <property type="evidence" value="ECO:0007669"/>
    <property type="project" value="UniProtKB-UniRule"/>
</dbReference>
<comment type="cofactor">
    <cofactor evidence="8">
        <name>Mg(2+)</name>
        <dbReference type="ChEBI" id="CHEBI:18420"/>
    </cofactor>
</comment>
<evidence type="ECO:0000313" key="10">
    <source>
        <dbReference type="EMBL" id="NWJ45329.1"/>
    </source>
</evidence>
<comment type="cofactor">
    <cofactor evidence="8">
        <name>[4Fe-4S] cluster</name>
        <dbReference type="ChEBI" id="CHEBI:49883"/>
    </cofactor>
    <text evidence="8">Binds 1 [4Fe-4S] cluster. The cluster is coordinated with 3 cysteines and an exchangeable S-adenosyl-L-methionine.</text>
</comment>
<evidence type="ECO:0000256" key="3">
    <source>
        <dbReference type="ARBA" id="ARBA00022723"/>
    </source>
</evidence>
<dbReference type="InterPro" id="IPR024924">
    <property type="entry name" value="7-CO-7-deazaguanine_synth-like"/>
</dbReference>
<dbReference type="Proteomes" id="UP000521676">
    <property type="component" value="Unassembled WGS sequence"/>
</dbReference>
<feature type="binding site" evidence="8">
    <location>
        <position position="40"/>
    </location>
    <ligand>
        <name>Mg(2+)</name>
        <dbReference type="ChEBI" id="CHEBI:18420"/>
    </ligand>
</feature>
<evidence type="ECO:0000256" key="5">
    <source>
        <dbReference type="ARBA" id="ARBA00023004"/>
    </source>
</evidence>
<evidence type="ECO:0000259" key="9">
    <source>
        <dbReference type="PROSITE" id="PS51918"/>
    </source>
</evidence>
<dbReference type="PROSITE" id="PS51918">
    <property type="entry name" value="RADICAL_SAM"/>
    <property type="match status" value="1"/>
</dbReference>
<dbReference type="Gene3D" id="3.20.20.70">
    <property type="entry name" value="Aldolase class I"/>
    <property type="match status" value="1"/>
</dbReference>
<keyword evidence="2 8" id="KW-0949">S-adenosyl-L-methionine</keyword>
<reference evidence="10 12" key="1">
    <citation type="submission" date="2020-06" db="EMBL/GenBank/DDBJ databases">
        <title>Anoxygenic phototrophic Chloroflexota member uses a Type I reaction center.</title>
        <authorList>
            <person name="Tsuji J.M."/>
            <person name="Shaw N.A."/>
            <person name="Nagashima S."/>
            <person name="Venkiteswaran J."/>
            <person name="Schiff S.L."/>
            <person name="Hanada S."/>
            <person name="Tank M."/>
            <person name="Neufeld J.D."/>
        </authorList>
    </citation>
    <scope>NUCLEOTIDE SEQUENCE [LARGE SCALE GENOMIC DNA]</scope>
    <source>
        <strain evidence="10">L227-S17</strain>
    </source>
</reference>
<keyword evidence="4 8" id="KW-0460">Magnesium</keyword>
<evidence type="ECO:0000256" key="4">
    <source>
        <dbReference type="ARBA" id="ARBA00022842"/>
    </source>
</evidence>
<feature type="binding site" evidence="8">
    <location>
        <begin position="37"/>
        <end position="39"/>
    </location>
    <ligand>
        <name>S-adenosyl-L-methionine</name>
        <dbReference type="ChEBI" id="CHEBI:59789"/>
    </ligand>
</feature>
<gene>
    <name evidence="8 10" type="primary">queE</name>
    <name evidence="10" type="ORF">HXX08_05560</name>
    <name evidence="11" type="ORF">OZ401_000460</name>
</gene>
<dbReference type="AlphaFoldDB" id="A0A8T7M0A0"/>
<dbReference type="InterPro" id="IPR058240">
    <property type="entry name" value="rSAM_sf"/>
</dbReference>
<dbReference type="GO" id="GO:1904047">
    <property type="term" value="F:S-adenosyl-L-methionine binding"/>
    <property type="evidence" value="ECO:0007669"/>
    <property type="project" value="UniProtKB-UniRule"/>
</dbReference>
<sequence length="222" mass="24641">MLYRVNNLYTCVQGEGTLAGTAMVLLRLHGCGVGCIWCDTGETWFVRNEDKVNNLEQALGTNTRFVEMSAQAIAQIIVEQHKGPKWVLVTGGEPTEQPLKPLVTELQRSGYRVALETSGTANGGVGASINWVCVSPKIDNPNGKPLLPEVIFEADELKFIVGKEADLEKVDRFLATFRYKESTQILLQPLSLNPKATKLCIETVQNRGWRLSIQTHKYLDLP</sequence>
<keyword evidence="8" id="KW-0671">Queuosine biosynthesis</keyword>
<dbReference type="GO" id="GO:0016840">
    <property type="term" value="F:carbon-nitrogen lyase activity"/>
    <property type="evidence" value="ECO:0007669"/>
    <property type="project" value="UniProtKB-UniRule"/>
</dbReference>
<name>A0A8T7M0A0_9CHLR</name>
<dbReference type="SFLD" id="SFLDS00029">
    <property type="entry name" value="Radical_SAM"/>
    <property type="match status" value="1"/>
</dbReference>
<dbReference type="SUPFAM" id="SSF102114">
    <property type="entry name" value="Radical SAM enzymes"/>
    <property type="match status" value="1"/>
</dbReference>
<keyword evidence="7 8" id="KW-0456">Lyase</keyword>
<comment type="subunit">
    <text evidence="8">Homodimer.</text>
</comment>
<feature type="binding site" evidence="8">
    <location>
        <position position="92"/>
    </location>
    <ligand>
        <name>S-adenosyl-L-methionine</name>
        <dbReference type="ChEBI" id="CHEBI:59789"/>
    </ligand>
</feature>
<feature type="binding site" evidence="8">
    <location>
        <position position="31"/>
    </location>
    <ligand>
        <name>[4Fe-4S] cluster</name>
        <dbReference type="ChEBI" id="CHEBI:49883"/>
        <note>4Fe-4S-S-AdoMet</note>
    </ligand>
</feature>